<feature type="compositionally biased region" description="Basic and acidic residues" evidence="1">
    <location>
        <begin position="552"/>
        <end position="576"/>
    </location>
</feature>
<dbReference type="EMBL" id="OQ890315">
    <property type="protein sequence ID" value="WLJ25714.1"/>
    <property type="molecule type" value="Genomic_DNA"/>
</dbReference>
<dbReference type="InterPro" id="IPR007119">
    <property type="entry name" value="Phage_tail_spike_N"/>
</dbReference>
<feature type="region of interest" description="Disordered" evidence="1">
    <location>
        <begin position="552"/>
        <end position="579"/>
    </location>
</feature>
<organism evidence="3">
    <name type="scientific">Firmicutes phage HS08</name>
    <dbReference type="NCBI Taxonomy" id="3056391"/>
    <lineage>
        <taxon>Viruses</taxon>
    </lineage>
</organism>
<reference evidence="3" key="1">
    <citation type="submission" date="2023-04" db="EMBL/GenBank/DDBJ databases">
        <title>The human skin virome in hidradenitis suppurativa patients.</title>
        <authorList>
            <person name="Jansen D."/>
        </authorList>
    </citation>
    <scope>NUCLEOTIDE SEQUENCE</scope>
    <source>
        <strain evidence="3">VC3_JansenPhageE</strain>
    </source>
</reference>
<evidence type="ECO:0000259" key="2">
    <source>
        <dbReference type="Pfam" id="PF06605"/>
    </source>
</evidence>
<dbReference type="Pfam" id="PF06605">
    <property type="entry name" value="Prophage_tail"/>
    <property type="match status" value="1"/>
</dbReference>
<feature type="domain" description="Tail spike" evidence="2">
    <location>
        <begin position="94"/>
        <end position="346"/>
    </location>
</feature>
<sequence>MLYLFDKNENLIHELASFELESLIQHEELNKLVTLEFGVFIDSNDKMKDIEYVAHKDMEDYGKIQMYRIIGSESDDNAVNYQAVHIIFDELKSYGYIRDKRPDKVKASAALNIALAGSRWKVGRVDDSELLSTSFYDCTRLDALSKIIKTWSLDLNFYLTFDGNKITGRYIDLLGFRGEDTGERFVYGSNALEVVKEVDKSEVYTRVIPRGKGEEKVDDEGKPTDGYGRRIKIDDVLWEKSKGDPVDKPKGQEFLELKEMTEKFGFSDGEPRTRVQIFEDIEDPKELIKAGYDFLVKVSRPLVQFKTKISKRSRTNVGDIVRIIRKDLDFYYRTRIYKAHRNLLNETLEVEFGDKLVQSPADRQKIVSDSLNSLEERIKETETDLKSSFVDKVNEGITHATFNRDGYNYELKKGNKYGLPAGYYSFDREIDDNPQRVIYVGAGTLAIADSKKSNGDWDFRTFGTGQGFVADLLVAGTILGGKVRWNLEDGTLLIGNSPDDYNLYWDGETLNLRNTKIDFKYDKTINDLKDNIDKKISKEDILEDKEIQEALKGKDGLPGEKGKDGQDGKPGKDGKTGKIGQNLLRNSNVMVENKDYNTKEWTLCEIPEAGETMTFTAKVKLDKDDKLMLFNSGGMISLDWWTELSKSQDYVIYSSTFNWRDKFEYNGKIYEQTNPPTLKLYTHSNGNGDDKNNNTVSIEWATLTRGDIPAIEWSPCYADVDDAIKAGKEETEEVSKKLIKVESDFKIDSNNIKASVSSLSETTERSFVNLKKDIADADVKIETGIKNYLINNYSTKTQTDQKISQEVGSVKASIGNINQEISRTKTSIEQTNIKIETKVSKDKFSSLVKQEFDSYTVQARNINFDGYVSVKGEFTTNYSDGHPGINIKDNAIEFFDKRVENRHFGRLVVTENINLQDRYSLSLGHYNRGSMALTYKDPNKNYWNSYVSFDKFNHLGNNANYPIIFYEGTLFKHWVRFDNGIWLNDTMHIRSYADGLAILNNANYGLFITKEGGVYVMEGVGKTRKL</sequence>
<evidence type="ECO:0000313" key="3">
    <source>
        <dbReference type="EMBL" id="WLJ25714.1"/>
    </source>
</evidence>
<protein>
    <submittedName>
        <fullName evidence="3">Tail protein</fullName>
    </submittedName>
</protein>
<dbReference type="Gene3D" id="1.20.5.320">
    <property type="entry name" value="6-Phosphogluconate Dehydrogenase, domain 3"/>
    <property type="match status" value="1"/>
</dbReference>
<name>A0AA49X464_9VIRU</name>
<accession>A0AA49X464</accession>
<evidence type="ECO:0000256" key="1">
    <source>
        <dbReference type="SAM" id="MobiDB-lite"/>
    </source>
</evidence>
<proteinExistence type="predicted"/>
<dbReference type="InterPro" id="IPR010572">
    <property type="entry name" value="Tail_dom"/>
</dbReference>
<dbReference type="NCBIfam" id="TIGR01665">
    <property type="entry name" value="put_anti_recept"/>
    <property type="match status" value="1"/>
</dbReference>